<dbReference type="GO" id="GO:0005811">
    <property type="term" value="C:lipid droplet"/>
    <property type="evidence" value="ECO:0007669"/>
    <property type="project" value="TreeGrafter"/>
</dbReference>
<dbReference type="GO" id="GO:0016020">
    <property type="term" value="C:membrane"/>
    <property type="evidence" value="ECO:0007669"/>
    <property type="project" value="TreeGrafter"/>
</dbReference>
<sequence>MKPILSPYISQLMENMPPDFINQKCQDIDIIVEGGAFNGAYLIGCYYFLKELEDKNHIRIHRISCCSVSSLCSMAYFLDKLELYSEVYKLCSKSFRETGSLNIYEKVFDIFRENIDDDAYKKLNGRLYITYNNIQTYKQVTRSKFKSNDDVFETIYRSGFIPYMIDKTMAKNNKYIDGFSPYFFKSQIRDRRTIYMCLVNWGRIENLTSTISVKNEVNSIRRVIAGTLDAHNFFMTNIPTQMCCYVDTMPLTMMIQIELKKVFTYMLMILLSFVVKCMKYANKHTRNIFVFKLGKAIIEETYKVFIQHYCC</sequence>
<proteinExistence type="predicted"/>
<dbReference type="GO" id="GO:0005737">
    <property type="term" value="C:cytoplasm"/>
    <property type="evidence" value="ECO:0007669"/>
    <property type="project" value="TreeGrafter"/>
</dbReference>
<dbReference type="SUPFAM" id="SSF52151">
    <property type="entry name" value="FabD/lysophospholipase-like"/>
    <property type="match status" value="1"/>
</dbReference>
<dbReference type="GO" id="GO:0019433">
    <property type="term" value="P:triglyceride catabolic process"/>
    <property type="evidence" value="ECO:0007669"/>
    <property type="project" value="TreeGrafter"/>
</dbReference>
<dbReference type="GO" id="GO:0055088">
    <property type="term" value="P:lipid homeostasis"/>
    <property type="evidence" value="ECO:0007669"/>
    <property type="project" value="TreeGrafter"/>
</dbReference>
<evidence type="ECO:0008006" key="2">
    <source>
        <dbReference type="Google" id="ProtNLM"/>
    </source>
</evidence>
<dbReference type="PANTHER" id="PTHR12406">
    <property type="entry name" value="CALCIUM-INDEPENDENT PHOSPHOLIPASE A2 IPLA2 -RELATED"/>
    <property type="match status" value="1"/>
</dbReference>
<dbReference type="InterPro" id="IPR016035">
    <property type="entry name" value="Acyl_Trfase/lysoPLipase"/>
</dbReference>
<reference evidence="1" key="1">
    <citation type="journal article" date="2020" name="Nature">
        <title>Giant virus diversity and host interactions through global metagenomics.</title>
        <authorList>
            <person name="Schulz F."/>
            <person name="Roux S."/>
            <person name="Paez-Espino D."/>
            <person name="Jungbluth S."/>
            <person name="Walsh D.A."/>
            <person name="Denef V.J."/>
            <person name="McMahon K.D."/>
            <person name="Konstantinidis K.T."/>
            <person name="Eloe-Fadrosh E.A."/>
            <person name="Kyrpides N.C."/>
            <person name="Woyke T."/>
        </authorList>
    </citation>
    <scope>NUCLEOTIDE SEQUENCE</scope>
    <source>
        <strain evidence="1">GVMAG-S-ERX556106-38</strain>
    </source>
</reference>
<organism evidence="1">
    <name type="scientific">viral metagenome</name>
    <dbReference type="NCBI Taxonomy" id="1070528"/>
    <lineage>
        <taxon>unclassified sequences</taxon>
        <taxon>metagenomes</taxon>
        <taxon>organismal metagenomes</taxon>
    </lineage>
</organism>
<dbReference type="GO" id="GO:0004806">
    <property type="term" value="F:triacylglycerol lipase activity"/>
    <property type="evidence" value="ECO:0007669"/>
    <property type="project" value="TreeGrafter"/>
</dbReference>
<name>A0A6C0FIU9_9ZZZZ</name>
<dbReference type="AlphaFoldDB" id="A0A6C0FIU9"/>
<dbReference type="EMBL" id="MN738833">
    <property type="protein sequence ID" value="QHT38695.1"/>
    <property type="molecule type" value="Genomic_DNA"/>
</dbReference>
<dbReference type="PANTHER" id="PTHR12406:SF38">
    <property type="entry name" value="PNPLA DOMAIN-CONTAINING PROTEIN"/>
    <property type="match status" value="1"/>
</dbReference>
<evidence type="ECO:0000313" key="1">
    <source>
        <dbReference type="EMBL" id="QHT38695.1"/>
    </source>
</evidence>
<dbReference type="InterPro" id="IPR033562">
    <property type="entry name" value="PLPL"/>
</dbReference>
<accession>A0A6C0FIU9</accession>
<protein>
    <recommendedName>
        <fullName evidence="2">PNPLA domain-containing protein</fullName>
    </recommendedName>
</protein>